<evidence type="ECO:0000313" key="1">
    <source>
        <dbReference type="EMBL" id="ELQ75845.1"/>
    </source>
</evidence>
<name>L7JX14_TRAHO</name>
<organism evidence="1 2">
    <name type="scientific">Trachipleistophora hominis</name>
    <name type="common">Microsporidian parasite</name>
    <dbReference type="NCBI Taxonomy" id="72359"/>
    <lineage>
        <taxon>Eukaryota</taxon>
        <taxon>Fungi</taxon>
        <taxon>Fungi incertae sedis</taxon>
        <taxon>Microsporidia</taxon>
        <taxon>Pleistophoridae</taxon>
        <taxon>Trachipleistophora</taxon>
    </lineage>
</organism>
<dbReference type="InParanoid" id="L7JX14"/>
<dbReference type="EMBL" id="JH993917">
    <property type="protein sequence ID" value="ELQ75845.1"/>
    <property type="molecule type" value="Genomic_DNA"/>
</dbReference>
<keyword evidence="2" id="KW-1185">Reference proteome</keyword>
<gene>
    <name evidence="1" type="ORF">THOM_1197</name>
</gene>
<protein>
    <submittedName>
        <fullName evidence="1">Uncharacterized protein</fullName>
    </submittedName>
</protein>
<evidence type="ECO:0000313" key="2">
    <source>
        <dbReference type="Proteomes" id="UP000011185"/>
    </source>
</evidence>
<reference evidence="1 2" key="1">
    <citation type="journal article" date="2012" name="PLoS Pathog.">
        <title>The genome of the obligate intracellular parasite Trachipleistophora hominis: new insights into microsporidian genome dynamics and reductive evolution.</title>
        <authorList>
            <person name="Heinz E."/>
            <person name="Williams T.A."/>
            <person name="Nakjang S."/>
            <person name="Noel C.J."/>
            <person name="Swan D.C."/>
            <person name="Goldberg A.V."/>
            <person name="Harris S.R."/>
            <person name="Weinmaier T."/>
            <person name="Markert S."/>
            <person name="Becher D."/>
            <person name="Bernhardt J."/>
            <person name="Dagan T."/>
            <person name="Hacker C."/>
            <person name="Lucocq J.M."/>
            <person name="Schweder T."/>
            <person name="Rattei T."/>
            <person name="Hall N."/>
            <person name="Hirt R.P."/>
            <person name="Embley T.M."/>
        </authorList>
    </citation>
    <scope>NUCLEOTIDE SEQUENCE [LARGE SCALE GENOMIC DNA]</scope>
</reference>
<feature type="non-terminal residue" evidence="1">
    <location>
        <position position="1"/>
    </location>
</feature>
<dbReference type="Proteomes" id="UP000011185">
    <property type="component" value="Unassembled WGS sequence"/>
</dbReference>
<dbReference type="HOGENOM" id="CLU_3130049_0_0_1"/>
<accession>L7JX14</accession>
<sequence length="50" mass="5577">VTSITSGIVKLSSRSEMYFARIDRLNDMVTLSYGESVHVLKRTTATKENA</sequence>
<proteinExistence type="predicted"/>
<dbReference type="VEuPathDB" id="MicrosporidiaDB:THOM_1197"/>
<dbReference type="AlphaFoldDB" id="L7JX14"/>